<comment type="caution">
    <text evidence="2">The sequence shown here is derived from an EMBL/GenBank/DDBJ whole genome shotgun (WGS) entry which is preliminary data.</text>
</comment>
<feature type="transmembrane region" description="Helical" evidence="1">
    <location>
        <begin position="244"/>
        <end position="271"/>
    </location>
</feature>
<feature type="transmembrane region" description="Helical" evidence="1">
    <location>
        <begin position="105"/>
        <end position="128"/>
    </location>
</feature>
<evidence type="ECO:0000313" key="2">
    <source>
        <dbReference type="EMBL" id="KAI6651651.1"/>
    </source>
</evidence>
<gene>
    <name evidence="2" type="ORF">LOD99_4899</name>
</gene>
<accession>A0AAV7JRX3</accession>
<sequence length="351" mass="39404">MPSTARDDRLLSSSHLCIPGVLAFCLGIIAFVCLFGASYGLNSFGCPVLFMSNLAEKFLSRSLFTYFITITAIMYGITMFIHYIDVKLRIKWDIVEGELDNYTSLNNISIFCGIISMFGFIGITSFPYRGIPVVQSLYFTNNSNDTNSIIFSSVNIVHMINVGFGYVGFFLYAWSVFLLNIRTRVSYSSSCSLLFLAFQSFILILFTIFSNVTVISMIIMSIFYEIQPESISKIFPECFNDSSIAYYAHMAAILSQFITTASILLYCLTLLPPLKKKILFISLEELTIYSLGSNLTTDAESFSPPHMNGDIKPLSGSRRERLSESSDVLFGNTYTNSQSNSVFDLYKETIL</sequence>
<keyword evidence="1" id="KW-1133">Transmembrane helix</keyword>
<keyword evidence="3" id="KW-1185">Reference proteome</keyword>
<protein>
    <submittedName>
        <fullName evidence="2">Uncharacterized protein</fullName>
    </submittedName>
</protein>
<feature type="transmembrane region" description="Helical" evidence="1">
    <location>
        <begin position="21"/>
        <end position="41"/>
    </location>
</feature>
<feature type="transmembrane region" description="Helical" evidence="1">
    <location>
        <begin position="148"/>
        <end position="181"/>
    </location>
</feature>
<dbReference type="EMBL" id="JAKMXF010000302">
    <property type="protein sequence ID" value="KAI6651651.1"/>
    <property type="molecule type" value="Genomic_DNA"/>
</dbReference>
<feature type="transmembrane region" description="Helical" evidence="1">
    <location>
        <begin position="63"/>
        <end position="84"/>
    </location>
</feature>
<dbReference type="Proteomes" id="UP001165289">
    <property type="component" value="Unassembled WGS sequence"/>
</dbReference>
<organism evidence="2 3">
    <name type="scientific">Oopsacas minuta</name>
    <dbReference type="NCBI Taxonomy" id="111878"/>
    <lineage>
        <taxon>Eukaryota</taxon>
        <taxon>Metazoa</taxon>
        <taxon>Porifera</taxon>
        <taxon>Hexactinellida</taxon>
        <taxon>Hexasterophora</taxon>
        <taxon>Lyssacinosida</taxon>
        <taxon>Leucopsacidae</taxon>
        <taxon>Oopsacas</taxon>
    </lineage>
</organism>
<evidence type="ECO:0000256" key="1">
    <source>
        <dbReference type="SAM" id="Phobius"/>
    </source>
</evidence>
<name>A0AAV7JRX3_9METZ</name>
<dbReference type="AlphaFoldDB" id="A0AAV7JRX3"/>
<keyword evidence="1" id="KW-0812">Transmembrane</keyword>
<feature type="transmembrane region" description="Helical" evidence="1">
    <location>
        <begin position="193"/>
        <end position="224"/>
    </location>
</feature>
<reference evidence="2 3" key="1">
    <citation type="journal article" date="2023" name="BMC Biol.">
        <title>The compact genome of the sponge Oopsacas minuta (Hexactinellida) is lacking key metazoan core genes.</title>
        <authorList>
            <person name="Santini S."/>
            <person name="Schenkelaars Q."/>
            <person name="Jourda C."/>
            <person name="Duchesne M."/>
            <person name="Belahbib H."/>
            <person name="Rocher C."/>
            <person name="Selva M."/>
            <person name="Riesgo A."/>
            <person name="Vervoort M."/>
            <person name="Leys S.P."/>
            <person name="Kodjabachian L."/>
            <person name="Le Bivic A."/>
            <person name="Borchiellini C."/>
            <person name="Claverie J.M."/>
            <person name="Renard E."/>
        </authorList>
    </citation>
    <scope>NUCLEOTIDE SEQUENCE [LARGE SCALE GENOMIC DNA]</scope>
    <source>
        <strain evidence="2">SPO-2</strain>
    </source>
</reference>
<keyword evidence="1" id="KW-0472">Membrane</keyword>
<evidence type="ECO:0000313" key="3">
    <source>
        <dbReference type="Proteomes" id="UP001165289"/>
    </source>
</evidence>
<proteinExistence type="predicted"/>